<dbReference type="Proteomes" id="UP000824469">
    <property type="component" value="Unassembled WGS sequence"/>
</dbReference>
<feature type="compositionally biased region" description="Polar residues" evidence="1">
    <location>
        <begin position="218"/>
        <end position="234"/>
    </location>
</feature>
<name>A0AA38KJF3_TAXCH</name>
<organism evidence="2 3">
    <name type="scientific">Taxus chinensis</name>
    <name type="common">Chinese yew</name>
    <name type="synonym">Taxus wallichiana var. chinensis</name>
    <dbReference type="NCBI Taxonomy" id="29808"/>
    <lineage>
        <taxon>Eukaryota</taxon>
        <taxon>Viridiplantae</taxon>
        <taxon>Streptophyta</taxon>
        <taxon>Embryophyta</taxon>
        <taxon>Tracheophyta</taxon>
        <taxon>Spermatophyta</taxon>
        <taxon>Pinopsida</taxon>
        <taxon>Pinidae</taxon>
        <taxon>Conifers II</taxon>
        <taxon>Cupressales</taxon>
        <taxon>Taxaceae</taxon>
        <taxon>Taxus</taxon>
    </lineage>
</organism>
<evidence type="ECO:0000313" key="3">
    <source>
        <dbReference type="Proteomes" id="UP000824469"/>
    </source>
</evidence>
<evidence type="ECO:0000313" key="2">
    <source>
        <dbReference type="EMBL" id="KAH9307638.1"/>
    </source>
</evidence>
<evidence type="ECO:0008006" key="4">
    <source>
        <dbReference type="Google" id="ProtNLM"/>
    </source>
</evidence>
<dbReference type="AlphaFoldDB" id="A0AA38KJF3"/>
<reference evidence="2 3" key="1">
    <citation type="journal article" date="2021" name="Nat. Plants">
        <title>The Taxus genome provides insights into paclitaxel biosynthesis.</title>
        <authorList>
            <person name="Xiong X."/>
            <person name="Gou J."/>
            <person name="Liao Q."/>
            <person name="Li Y."/>
            <person name="Zhou Q."/>
            <person name="Bi G."/>
            <person name="Li C."/>
            <person name="Du R."/>
            <person name="Wang X."/>
            <person name="Sun T."/>
            <person name="Guo L."/>
            <person name="Liang H."/>
            <person name="Lu P."/>
            <person name="Wu Y."/>
            <person name="Zhang Z."/>
            <person name="Ro D.K."/>
            <person name="Shang Y."/>
            <person name="Huang S."/>
            <person name="Yan J."/>
        </authorList>
    </citation>
    <scope>NUCLEOTIDE SEQUENCE [LARGE SCALE GENOMIC DNA]</scope>
    <source>
        <strain evidence="2">Ta-2019</strain>
    </source>
</reference>
<dbReference type="EMBL" id="JAHRHJ020000007">
    <property type="protein sequence ID" value="KAH9307638.1"/>
    <property type="molecule type" value="Genomic_DNA"/>
</dbReference>
<accession>A0AA38KJF3</accession>
<proteinExistence type="predicted"/>
<protein>
    <recommendedName>
        <fullName evidence="4">CCHC-type domain-containing protein</fullName>
    </recommendedName>
</protein>
<comment type="caution">
    <text evidence="2">The sequence shown here is derived from an EMBL/GenBank/DDBJ whole genome shotgun (WGS) entry which is preliminary data.</text>
</comment>
<gene>
    <name evidence="2" type="ORF">KI387_035549</name>
</gene>
<feature type="region of interest" description="Disordered" evidence="1">
    <location>
        <begin position="213"/>
        <end position="234"/>
    </location>
</feature>
<evidence type="ECO:0000256" key="1">
    <source>
        <dbReference type="SAM" id="MobiDB-lite"/>
    </source>
</evidence>
<keyword evidence="3" id="KW-1185">Reference proteome</keyword>
<sequence length="277" mass="30186">MVHNCEPARKPAIACRANGEMRRVQGESEMLGGKAPAGSKAFVAATVDSRDGRPCPNPQPCNEKPKTPAGFGSSRFLKEDIDKSHAGLCSFTHICVEVDLRKGLPDRINLKFGNFLHSQPFDYENTAFRCRNCRIPGHLQASCPVNKNSVKKSGSALTKGWGPLDPDFVDVATFKEDPYNASVENNAEESVECEKMEIFQDSQGIIVVSGTERGLSPAKSNSDQESLSGNQMASTNPDILPLIISSGNGKWQEVKNIKNKKGRIGNIEDYFPSQNGK</sequence>